<sequence length="34" mass="3958">MTTVNTLLYKHFVCHEDTLEDNIDPDKAKSAYNM</sequence>
<dbReference type="AlphaFoldDB" id="A0A645GTE0"/>
<comment type="caution">
    <text evidence="1">The sequence shown here is derived from an EMBL/GenBank/DDBJ whole genome shotgun (WGS) entry which is preliminary data.</text>
</comment>
<reference evidence="1" key="1">
    <citation type="submission" date="2019-08" db="EMBL/GenBank/DDBJ databases">
        <authorList>
            <person name="Kucharzyk K."/>
            <person name="Murdoch R.W."/>
            <person name="Higgins S."/>
            <person name="Loffler F."/>
        </authorList>
    </citation>
    <scope>NUCLEOTIDE SEQUENCE</scope>
</reference>
<organism evidence="1">
    <name type="scientific">bioreactor metagenome</name>
    <dbReference type="NCBI Taxonomy" id="1076179"/>
    <lineage>
        <taxon>unclassified sequences</taxon>
        <taxon>metagenomes</taxon>
        <taxon>ecological metagenomes</taxon>
    </lineage>
</organism>
<protein>
    <submittedName>
        <fullName evidence="1">Uncharacterized protein</fullName>
    </submittedName>
</protein>
<evidence type="ECO:0000313" key="1">
    <source>
        <dbReference type="EMBL" id="MPN30121.1"/>
    </source>
</evidence>
<dbReference type="EMBL" id="VSSQ01081118">
    <property type="protein sequence ID" value="MPN30121.1"/>
    <property type="molecule type" value="Genomic_DNA"/>
</dbReference>
<proteinExistence type="predicted"/>
<accession>A0A645GTE0</accession>
<name>A0A645GTE0_9ZZZZ</name>
<gene>
    <name evidence="1" type="ORF">SDC9_177579</name>
</gene>